<dbReference type="Proteomes" id="UP000325933">
    <property type="component" value="Unassembled WGS sequence"/>
</dbReference>
<dbReference type="Gene3D" id="3.40.50.1000">
    <property type="entry name" value="HAD superfamily/HAD-like"/>
    <property type="match status" value="1"/>
</dbReference>
<proteinExistence type="predicted"/>
<dbReference type="SFLD" id="SFLDG01125">
    <property type="entry name" value="C1.1:_Acid_Phosphatase_Like"/>
    <property type="match status" value="1"/>
</dbReference>
<name>A0A5J5I9Y9_9SPHN</name>
<dbReference type="Proteomes" id="UP000326364">
    <property type="component" value="Unassembled WGS sequence"/>
</dbReference>
<sequence length="290" mass="30121">MSMKMRAVASLLLAPLAACATTQTASVPAPSSNPPAGMQYLYGSGEGAAISVQAWHALLGYVAGKVKARPADSVVLAEGATLDAPKFAPCGDKPFAAVFDVDETVMLNTGYEYHGAKVGQGFDAASWDKWEKTGEGAVGPVPGADHVLAALRNLGVTVIFNTNRSAANADATARAIKAAGLGEAVHGKTLFLQGDDNTGGMKDARRWRISDSYCVIALGGDQLGDFSDLFNAGQSVADRRAATMRLPIAGLWGGGWFVMPNPVYGSGLKGGFDDVFPMDKRWAPPAGGEQ</sequence>
<evidence type="ECO:0000256" key="1">
    <source>
        <dbReference type="ARBA" id="ARBA00022729"/>
    </source>
</evidence>
<accession>A0A5J5I9Y9</accession>
<evidence type="ECO:0000313" key="6">
    <source>
        <dbReference type="Proteomes" id="UP000326364"/>
    </source>
</evidence>
<feature type="signal peptide" evidence="2">
    <location>
        <begin position="1"/>
        <end position="20"/>
    </location>
</feature>
<evidence type="ECO:0000256" key="2">
    <source>
        <dbReference type="SAM" id="SignalP"/>
    </source>
</evidence>
<evidence type="ECO:0000313" key="5">
    <source>
        <dbReference type="Proteomes" id="UP000325933"/>
    </source>
</evidence>
<dbReference type="EMBL" id="VYQA01000002">
    <property type="protein sequence ID" value="KAA9033239.1"/>
    <property type="molecule type" value="Genomic_DNA"/>
</dbReference>
<comment type="caution">
    <text evidence="4">The sequence shown here is derived from an EMBL/GenBank/DDBJ whole genome shotgun (WGS) entry which is preliminary data.</text>
</comment>
<keyword evidence="6" id="KW-1185">Reference proteome</keyword>
<dbReference type="SFLD" id="SFLDS00003">
    <property type="entry name" value="Haloacid_Dehalogenase"/>
    <property type="match status" value="1"/>
</dbReference>
<protein>
    <submittedName>
        <fullName evidence="4">Acid phosphatase</fullName>
    </submittedName>
</protein>
<evidence type="ECO:0000313" key="4">
    <source>
        <dbReference type="EMBL" id="KAA9033239.1"/>
    </source>
</evidence>
<dbReference type="EMBL" id="VYQB01000002">
    <property type="protein sequence ID" value="KAA9020912.1"/>
    <property type="molecule type" value="Genomic_DNA"/>
</dbReference>
<dbReference type="InterPro" id="IPR036412">
    <property type="entry name" value="HAD-like_sf"/>
</dbReference>
<dbReference type="PANTHER" id="PTHR31284:SF10">
    <property type="entry name" value="ACID PHOSPHATASE-LIKE PROTEIN"/>
    <property type="match status" value="1"/>
</dbReference>
<dbReference type="InterPro" id="IPR023214">
    <property type="entry name" value="HAD_sf"/>
</dbReference>
<dbReference type="InterPro" id="IPR006423">
    <property type="entry name" value="Lipo_e_P4"/>
</dbReference>
<reference evidence="5 6" key="1">
    <citation type="submission" date="2019-09" db="EMBL/GenBank/DDBJ databases">
        <authorList>
            <person name="Feng G."/>
        </authorList>
    </citation>
    <scope>NUCLEOTIDE SEQUENCE [LARGE SCALE GENOMIC DNA]</scope>
    <source>
        <strain evidence="4 5">KACC 19283</strain>
        <strain evidence="3 6">KACC 19284</strain>
    </source>
</reference>
<dbReference type="Pfam" id="PF03767">
    <property type="entry name" value="Acid_phosphat_B"/>
    <property type="match status" value="1"/>
</dbReference>
<dbReference type="SUPFAM" id="SSF56784">
    <property type="entry name" value="HAD-like"/>
    <property type="match status" value="1"/>
</dbReference>
<dbReference type="PANTHER" id="PTHR31284">
    <property type="entry name" value="ACID PHOSPHATASE-LIKE PROTEIN"/>
    <property type="match status" value="1"/>
</dbReference>
<evidence type="ECO:0000313" key="3">
    <source>
        <dbReference type="EMBL" id="KAA9020912.1"/>
    </source>
</evidence>
<keyword evidence="1 2" id="KW-0732">Signal</keyword>
<dbReference type="InterPro" id="IPR005519">
    <property type="entry name" value="Acid_phosphat_B-like"/>
</dbReference>
<dbReference type="RefSeq" id="WP_150424712.1">
    <property type="nucleotide sequence ID" value="NZ_VYQA01000002.1"/>
</dbReference>
<gene>
    <name evidence="4" type="ORF">F4U95_04440</name>
    <name evidence="3" type="ORF">F4U96_04440</name>
</gene>
<dbReference type="AlphaFoldDB" id="A0A5J5I9Y9"/>
<organism evidence="4 5">
    <name type="scientific">Sphingobium limneticum</name>
    <dbReference type="NCBI Taxonomy" id="1007511"/>
    <lineage>
        <taxon>Bacteria</taxon>
        <taxon>Pseudomonadati</taxon>
        <taxon>Pseudomonadota</taxon>
        <taxon>Alphaproteobacteria</taxon>
        <taxon>Sphingomonadales</taxon>
        <taxon>Sphingomonadaceae</taxon>
        <taxon>Sphingobium</taxon>
    </lineage>
</organism>
<feature type="chain" id="PRO_5023842119" evidence="2">
    <location>
        <begin position="21"/>
        <end position="290"/>
    </location>
</feature>
<dbReference type="GO" id="GO:0009279">
    <property type="term" value="C:cell outer membrane"/>
    <property type="evidence" value="ECO:0007669"/>
    <property type="project" value="InterPro"/>
</dbReference>